<evidence type="ECO:0000256" key="3">
    <source>
        <dbReference type="ARBA" id="ARBA00022679"/>
    </source>
</evidence>
<dbReference type="RefSeq" id="WP_345613154.1">
    <property type="nucleotide sequence ID" value="NZ_BAABJO010000056.1"/>
</dbReference>
<keyword evidence="5" id="KW-0902">Two-component regulatory system</keyword>
<dbReference type="EC" id="2.7.13.3" evidence="2"/>
<dbReference type="InterPro" id="IPR036890">
    <property type="entry name" value="HATPase_C_sf"/>
</dbReference>
<dbReference type="EMBL" id="BAABJO010000056">
    <property type="protein sequence ID" value="GAA5141836.1"/>
    <property type="molecule type" value="Genomic_DNA"/>
</dbReference>
<evidence type="ECO:0000256" key="4">
    <source>
        <dbReference type="ARBA" id="ARBA00022777"/>
    </source>
</evidence>
<dbReference type="InterPro" id="IPR050482">
    <property type="entry name" value="Sensor_HK_TwoCompSys"/>
</dbReference>
<sequence length="176" mass="18424">MRARIARAAVPPESGALRERLDALASEAATAMTELRELARGIHPPALAQGGLLPALNALARRSRVPVRIKAPAGRRLPEPVEVAAYYVVAEALTNATKHAEASIVTVEVEIDTTPADAVLRVQVRDDGRGGAHFTGGSGLLGLKDRVDTLGGRLALHSRPGTGTAVLAEFPLQHTA</sequence>
<accession>A0ABP9P6Y4</accession>
<keyword evidence="8" id="KW-1185">Reference proteome</keyword>
<organism evidence="7 8">
    <name type="scientific">Pseudonocardia adelaidensis</name>
    <dbReference type="NCBI Taxonomy" id="648754"/>
    <lineage>
        <taxon>Bacteria</taxon>
        <taxon>Bacillati</taxon>
        <taxon>Actinomycetota</taxon>
        <taxon>Actinomycetes</taxon>
        <taxon>Pseudonocardiales</taxon>
        <taxon>Pseudonocardiaceae</taxon>
        <taxon>Pseudonocardia</taxon>
    </lineage>
</organism>
<proteinExistence type="predicted"/>
<evidence type="ECO:0000256" key="2">
    <source>
        <dbReference type="ARBA" id="ARBA00012438"/>
    </source>
</evidence>
<protein>
    <recommendedName>
        <fullName evidence="2">histidine kinase</fullName>
        <ecNumber evidence="2">2.7.13.3</ecNumber>
    </recommendedName>
</protein>
<evidence type="ECO:0000313" key="7">
    <source>
        <dbReference type="EMBL" id="GAA5141836.1"/>
    </source>
</evidence>
<evidence type="ECO:0000259" key="6">
    <source>
        <dbReference type="Pfam" id="PF02518"/>
    </source>
</evidence>
<comment type="catalytic activity">
    <reaction evidence="1">
        <text>ATP + protein L-histidine = ADP + protein N-phospho-L-histidine.</text>
        <dbReference type="EC" id="2.7.13.3"/>
    </reaction>
</comment>
<evidence type="ECO:0000256" key="1">
    <source>
        <dbReference type="ARBA" id="ARBA00000085"/>
    </source>
</evidence>
<reference evidence="8" key="1">
    <citation type="journal article" date="2019" name="Int. J. Syst. Evol. Microbiol.">
        <title>The Global Catalogue of Microorganisms (GCM) 10K type strain sequencing project: providing services to taxonomists for standard genome sequencing and annotation.</title>
        <authorList>
            <consortium name="The Broad Institute Genomics Platform"/>
            <consortium name="The Broad Institute Genome Sequencing Center for Infectious Disease"/>
            <person name="Wu L."/>
            <person name="Ma J."/>
        </authorList>
    </citation>
    <scope>NUCLEOTIDE SEQUENCE [LARGE SCALE GENOMIC DNA]</scope>
    <source>
        <strain evidence="8">JCM 18302</strain>
    </source>
</reference>
<feature type="domain" description="Histidine kinase/HSP90-like ATPase" evidence="6">
    <location>
        <begin position="83"/>
        <end position="173"/>
    </location>
</feature>
<dbReference type="Pfam" id="PF02518">
    <property type="entry name" value="HATPase_c"/>
    <property type="match status" value="1"/>
</dbReference>
<evidence type="ECO:0000256" key="5">
    <source>
        <dbReference type="ARBA" id="ARBA00023012"/>
    </source>
</evidence>
<dbReference type="CDD" id="cd16917">
    <property type="entry name" value="HATPase_UhpB-NarQ-NarX-like"/>
    <property type="match status" value="1"/>
</dbReference>
<dbReference type="Gene3D" id="3.30.565.10">
    <property type="entry name" value="Histidine kinase-like ATPase, C-terminal domain"/>
    <property type="match status" value="1"/>
</dbReference>
<dbReference type="Proteomes" id="UP001500804">
    <property type="component" value="Unassembled WGS sequence"/>
</dbReference>
<gene>
    <name evidence="7" type="ORF">GCM10023320_81380</name>
</gene>
<keyword evidence="4" id="KW-0418">Kinase</keyword>
<comment type="caution">
    <text evidence="7">The sequence shown here is derived from an EMBL/GenBank/DDBJ whole genome shotgun (WGS) entry which is preliminary data.</text>
</comment>
<dbReference type="PANTHER" id="PTHR24421">
    <property type="entry name" value="NITRATE/NITRITE SENSOR PROTEIN NARX-RELATED"/>
    <property type="match status" value="1"/>
</dbReference>
<name>A0ABP9P6Y4_9PSEU</name>
<keyword evidence="3" id="KW-0808">Transferase</keyword>
<dbReference type="InterPro" id="IPR003594">
    <property type="entry name" value="HATPase_dom"/>
</dbReference>
<dbReference type="PANTHER" id="PTHR24421:SF10">
    <property type="entry name" value="NITRATE_NITRITE SENSOR PROTEIN NARQ"/>
    <property type="match status" value="1"/>
</dbReference>
<evidence type="ECO:0000313" key="8">
    <source>
        <dbReference type="Proteomes" id="UP001500804"/>
    </source>
</evidence>
<dbReference type="SUPFAM" id="SSF55874">
    <property type="entry name" value="ATPase domain of HSP90 chaperone/DNA topoisomerase II/histidine kinase"/>
    <property type="match status" value="1"/>
</dbReference>